<dbReference type="Proteomes" id="UP000887578">
    <property type="component" value="Unplaced"/>
</dbReference>
<evidence type="ECO:0000313" key="3">
    <source>
        <dbReference type="Proteomes" id="UP000887578"/>
    </source>
</evidence>
<dbReference type="AlphaFoldDB" id="A0A914QMF8"/>
<feature type="region of interest" description="Disordered" evidence="1">
    <location>
        <begin position="125"/>
        <end position="198"/>
    </location>
</feature>
<evidence type="ECO:0000256" key="1">
    <source>
        <dbReference type="SAM" id="MobiDB-lite"/>
    </source>
</evidence>
<organism evidence="3 4">
    <name type="scientific">Panagrolaimus davidi</name>
    <dbReference type="NCBI Taxonomy" id="227884"/>
    <lineage>
        <taxon>Eukaryota</taxon>
        <taxon>Metazoa</taxon>
        <taxon>Ecdysozoa</taxon>
        <taxon>Nematoda</taxon>
        <taxon>Chromadorea</taxon>
        <taxon>Rhabditida</taxon>
        <taxon>Tylenchina</taxon>
        <taxon>Panagrolaimomorpha</taxon>
        <taxon>Panagrolaimoidea</taxon>
        <taxon>Panagrolaimidae</taxon>
        <taxon>Panagrolaimus</taxon>
    </lineage>
</organism>
<keyword evidence="2" id="KW-0732">Signal</keyword>
<sequence>MKFGWIFSICVYFFVNFHVSESVSCSFESGRKECSSCVMYECKFGDTKYGCPEDFFTECAAHTNIVNFLKRHNYNDLKYVQSNGVTYISCGSRGKNCFPMKLSMGLKNELKTSVDICVEEGKPCTENPTDPLPITSTPATSEPSSQSSTFKPRTSTTHVDPPGTSPPLAPDVSAEPIATASSTSAPAAPAPTSSSVSNNQNGALKFIGILAFGWIIFSAA</sequence>
<feature type="compositionally biased region" description="Low complexity" evidence="1">
    <location>
        <begin position="178"/>
        <end position="195"/>
    </location>
</feature>
<feature type="compositionally biased region" description="Polar residues" evidence="1">
    <location>
        <begin position="134"/>
        <end position="158"/>
    </location>
</feature>
<evidence type="ECO:0000313" key="4">
    <source>
        <dbReference type="WBParaSite" id="PDA_v2.g4798.t1"/>
    </source>
</evidence>
<evidence type="ECO:0000256" key="2">
    <source>
        <dbReference type="SAM" id="SignalP"/>
    </source>
</evidence>
<feature type="signal peptide" evidence="2">
    <location>
        <begin position="1"/>
        <end position="22"/>
    </location>
</feature>
<protein>
    <submittedName>
        <fullName evidence="4">Uncharacterized protein</fullName>
    </submittedName>
</protein>
<proteinExistence type="predicted"/>
<reference evidence="4" key="1">
    <citation type="submission" date="2022-11" db="UniProtKB">
        <authorList>
            <consortium name="WormBaseParasite"/>
        </authorList>
    </citation>
    <scope>IDENTIFICATION</scope>
</reference>
<name>A0A914QMF8_9BILA</name>
<dbReference type="WBParaSite" id="PDA_v2.g4798.t1">
    <property type="protein sequence ID" value="PDA_v2.g4798.t1"/>
    <property type="gene ID" value="PDA_v2.g4798"/>
</dbReference>
<feature type="chain" id="PRO_5038101117" evidence="2">
    <location>
        <begin position="23"/>
        <end position="220"/>
    </location>
</feature>
<accession>A0A914QMF8</accession>
<keyword evidence="3" id="KW-1185">Reference proteome</keyword>